<dbReference type="InterPro" id="IPR051190">
    <property type="entry name" value="Baculoviral_IAP"/>
</dbReference>
<reference evidence="4" key="2">
    <citation type="submission" date="2023-05" db="EMBL/GenBank/DDBJ databases">
        <authorList>
            <consortium name="Lawrence Berkeley National Laboratory"/>
            <person name="Steindorff A."/>
            <person name="Hensen N."/>
            <person name="Bonometti L."/>
            <person name="Westerberg I."/>
            <person name="Brannstrom I.O."/>
            <person name="Guillou S."/>
            <person name="Cros-Aarteil S."/>
            <person name="Calhoun S."/>
            <person name="Haridas S."/>
            <person name="Kuo A."/>
            <person name="Mondo S."/>
            <person name="Pangilinan J."/>
            <person name="Riley R."/>
            <person name="Labutti K."/>
            <person name="Andreopoulos B."/>
            <person name="Lipzen A."/>
            <person name="Chen C."/>
            <person name="Yanf M."/>
            <person name="Daum C."/>
            <person name="Ng V."/>
            <person name="Clum A."/>
            <person name="Ohm R."/>
            <person name="Martin F."/>
            <person name="Silar P."/>
            <person name="Natvig D."/>
            <person name="Lalanne C."/>
            <person name="Gautier V."/>
            <person name="Ament-Velasquez S.L."/>
            <person name="Kruys A."/>
            <person name="Hutchinson M.I."/>
            <person name="Powell A.J."/>
            <person name="Barry K."/>
            <person name="Miller A.N."/>
            <person name="Grigoriev I.V."/>
            <person name="Debuchy R."/>
            <person name="Gladieux P."/>
            <person name="Thoren M.H."/>
            <person name="Johannesson H."/>
        </authorList>
    </citation>
    <scope>NUCLEOTIDE SEQUENCE</scope>
    <source>
        <strain evidence="4">PSN293</strain>
    </source>
</reference>
<gene>
    <name evidence="4" type="ORF">QBC37DRAFT_171905</name>
</gene>
<dbReference type="EMBL" id="MU858108">
    <property type="protein sequence ID" value="KAK4213470.1"/>
    <property type="molecule type" value="Genomic_DNA"/>
</dbReference>
<reference evidence="4" key="1">
    <citation type="journal article" date="2023" name="Mol. Phylogenet. Evol.">
        <title>Genome-scale phylogeny and comparative genomics of the fungal order Sordariales.</title>
        <authorList>
            <person name="Hensen N."/>
            <person name="Bonometti L."/>
            <person name="Westerberg I."/>
            <person name="Brannstrom I.O."/>
            <person name="Guillou S."/>
            <person name="Cros-Aarteil S."/>
            <person name="Calhoun S."/>
            <person name="Haridas S."/>
            <person name="Kuo A."/>
            <person name="Mondo S."/>
            <person name="Pangilinan J."/>
            <person name="Riley R."/>
            <person name="LaButti K."/>
            <person name="Andreopoulos B."/>
            <person name="Lipzen A."/>
            <person name="Chen C."/>
            <person name="Yan M."/>
            <person name="Daum C."/>
            <person name="Ng V."/>
            <person name="Clum A."/>
            <person name="Steindorff A."/>
            <person name="Ohm R.A."/>
            <person name="Martin F."/>
            <person name="Silar P."/>
            <person name="Natvig D.O."/>
            <person name="Lalanne C."/>
            <person name="Gautier V."/>
            <person name="Ament-Velasquez S.L."/>
            <person name="Kruys A."/>
            <person name="Hutchinson M.I."/>
            <person name="Powell A.J."/>
            <person name="Barry K."/>
            <person name="Miller A.N."/>
            <person name="Grigoriev I.V."/>
            <person name="Debuchy R."/>
            <person name="Gladieux P."/>
            <person name="Hiltunen Thoren M."/>
            <person name="Johannesson H."/>
        </authorList>
    </citation>
    <scope>NUCLEOTIDE SEQUENCE</scope>
    <source>
        <strain evidence="4">PSN293</strain>
    </source>
</reference>
<dbReference type="AlphaFoldDB" id="A0AAN6Y8U8"/>
<feature type="compositionally biased region" description="Basic residues" evidence="3">
    <location>
        <begin position="433"/>
        <end position="442"/>
    </location>
</feature>
<keyword evidence="1" id="KW-0479">Metal-binding</keyword>
<dbReference type="InterPro" id="IPR001370">
    <property type="entry name" value="BIR_rpt"/>
</dbReference>
<dbReference type="Proteomes" id="UP001301769">
    <property type="component" value="Unassembled WGS sequence"/>
</dbReference>
<dbReference type="Pfam" id="PF00653">
    <property type="entry name" value="BIR"/>
    <property type="match status" value="2"/>
</dbReference>
<evidence type="ECO:0000256" key="2">
    <source>
        <dbReference type="ARBA" id="ARBA00022833"/>
    </source>
</evidence>
<keyword evidence="2" id="KW-0862">Zinc</keyword>
<feature type="compositionally biased region" description="Polar residues" evidence="3">
    <location>
        <begin position="698"/>
        <end position="736"/>
    </location>
</feature>
<evidence type="ECO:0000256" key="3">
    <source>
        <dbReference type="SAM" id="MobiDB-lite"/>
    </source>
</evidence>
<dbReference type="PANTHER" id="PTHR46771">
    <property type="entry name" value="DETERIN"/>
    <property type="match status" value="1"/>
</dbReference>
<feature type="compositionally biased region" description="Basic residues" evidence="3">
    <location>
        <begin position="502"/>
        <end position="520"/>
    </location>
</feature>
<accession>A0AAN6Y8U8</accession>
<dbReference type="SUPFAM" id="SSF57924">
    <property type="entry name" value="Inhibitor of apoptosis (IAP) repeat"/>
    <property type="match status" value="2"/>
</dbReference>
<comment type="caution">
    <text evidence="4">The sequence shown here is derived from an EMBL/GenBank/DDBJ whole genome shotgun (WGS) entry which is preliminary data.</text>
</comment>
<dbReference type="PROSITE" id="PS50143">
    <property type="entry name" value="BIR_REPEAT_2"/>
    <property type="match status" value="2"/>
</dbReference>
<feature type="compositionally biased region" description="Acidic residues" evidence="3">
    <location>
        <begin position="284"/>
        <end position="293"/>
    </location>
</feature>
<feature type="compositionally biased region" description="Acidic residues" evidence="3">
    <location>
        <begin position="486"/>
        <end position="495"/>
    </location>
</feature>
<keyword evidence="5" id="KW-1185">Reference proteome</keyword>
<evidence type="ECO:0000256" key="1">
    <source>
        <dbReference type="ARBA" id="ARBA00022723"/>
    </source>
</evidence>
<evidence type="ECO:0008006" key="6">
    <source>
        <dbReference type="Google" id="ProtNLM"/>
    </source>
</evidence>
<evidence type="ECO:0000313" key="5">
    <source>
        <dbReference type="Proteomes" id="UP001301769"/>
    </source>
</evidence>
<feature type="region of interest" description="Disordered" evidence="3">
    <location>
        <begin position="409"/>
        <end position="738"/>
    </location>
</feature>
<dbReference type="GO" id="GO:0046872">
    <property type="term" value="F:metal ion binding"/>
    <property type="evidence" value="ECO:0007669"/>
    <property type="project" value="UniProtKB-KW"/>
</dbReference>
<organism evidence="4 5">
    <name type="scientific">Rhypophila decipiens</name>
    <dbReference type="NCBI Taxonomy" id="261697"/>
    <lineage>
        <taxon>Eukaryota</taxon>
        <taxon>Fungi</taxon>
        <taxon>Dikarya</taxon>
        <taxon>Ascomycota</taxon>
        <taxon>Pezizomycotina</taxon>
        <taxon>Sordariomycetes</taxon>
        <taxon>Sordariomycetidae</taxon>
        <taxon>Sordariales</taxon>
        <taxon>Naviculisporaceae</taxon>
        <taxon>Rhypophila</taxon>
    </lineage>
</organism>
<evidence type="ECO:0000313" key="4">
    <source>
        <dbReference type="EMBL" id="KAK4213470.1"/>
    </source>
</evidence>
<dbReference type="SMART" id="SM00238">
    <property type="entry name" value="BIR"/>
    <property type="match status" value="2"/>
</dbReference>
<feature type="compositionally biased region" description="Basic residues" evidence="3">
    <location>
        <begin position="366"/>
        <end position="377"/>
    </location>
</feature>
<sequence>MINDGYDFWVYDNRLASFQQRALQHEGGSRAPKVVSWPHQKLSTEELAKAGFYFDPSPEDPDNVTCFLCLKSLSGWDEQDHPLQEHLNHVPDCGWAITAAVEAGLGAYAQQNPNSAVMAEARKATFGGRWPYDDKKSYKCKTKQLVEAGWHYTADNESNDFTTCAYCNLALDGWEAGDKPYDEHYKRRPDCEYFALLQKYPPVKKSRARAGTTASKASRLSVQSVATIATGVSDLASVADLTADHDDTVLTTASTMTQGGKKAAKGRKAPAKGRKTKAKKDEPVEILEDEPQELEAPAPAPAPAKPGRGRKRVSDAMEDSVVTNAEAPAPKKRATRVRGSNAVDTSIMTTVSQDTEMTDAPVPKKAPAKKRAAKTATKKASQSSLRSQLTEASLRDALLDDDEIERQLQADLERPFSEDEDLVADSDSERIKAKPARGRPKKAAAAQKANPQTQSQPSPDYAMFDPTPSEPNDADISAEYRKMEAEVEAEKEESPEPLVVPKKGRKAGTRKASKQTKKAKAPAPPTDLIDDEDPLGDVTPVPIPAPVRKEEEKPAAEADVDPDASTGTVVSQPIKRGRGRPSKKSLLSQASLEDDKRRSSGAPVEVEIPLEPVQGRESFTAAEETPAQIPRKPVPPPRESATTSAPPALPALPALPASTTPPTSSSNLSSTTPARINKSLPPPPESAGRLPRPPGTPKASTTPSANAKQATISPSQSPQSSDAENQPPSSKPSVNTPKRIVLAPVVATPAQGSPSRRNVVGGLQSTEPWTAVDLDTVFSPGESGSDKENGLDRLFRMGGELTTPEKRMTVEEWLYYNSEIAQEKMKHECEIVLSKFESEGMRAIRVLEGIIVD</sequence>
<feature type="compositionally biased region" description="Basic and acidic residues" evidence="3">
    <location>
        <begin position="547"/>
        <end position="556"/>
    </location>
</feature>
<protein>
    <recommendedName>
        <fullName evidence="6">Protein bir1</fullName>
    </recommendedName>
</protein>
<feature type="compositionally biased region" description="Basic residues" evidence="3">
    <location>
        <begin position="262"/>
        <end position="278"/>
    </location>
</feature>
<dbReference type="PANTHER" id="PTHR46771:SF5">
    <property type="entry name" value="DETERIN"/>
    <property type="match status" value="1"/>
</dbReference>
<feature type="region of interest" description="Disordered" evidence="3">
    <location>
        <begin position="252"/>
        <end position="389"/>
    </location>
</feature>
<feature type="compositionally biased region" description="Polar residues" evidence="3">
    <location>
        <begin position="342"/>
        <end position="355"/>
    </location>
</feature>
<name>A0AAN6Y8U8_9PEZI</name>
<proteinExistence type="predicted"/>
<dbReference type="CDD" id="cd00022">
    <property type="entry name" value="BIR"/>
    <property type="match status" value="2"/>
</dbReference>
<feature type="compositionally biased region" description="Pro residues" evidence="3">
    <location>
        <begin position="680"/>
        <end position="696"/>
    </location>
</feature>
<dbReference type="Gene3D" id="1.10.1170.10">
    <property type="entry name" value="Inhibitor Of Apoptosis Protein (2mihbC-IAP-1), Chain A"/>
    <property type="match status" value="2"/>
</dbReference>
<feature type="compositionally biased region" description="Low complexity" evidence="3">
    <location>
        <begin position="640"/>
        <end position="674"/>
    </location>
</feature>